<proteinExistence type="predicted"/>
<organism evidence="2 3">
    <name type="scientific">Sphingobium fuliginis (strain ATCC 27551)</name>
    <dbReference type="NCBI Taxonomy" id="336203"/>
    <lineage>
        <taxon>Bacteria</taxon>
        <taxon>Pseudomonadati</taxon>
        <taxon>Pseudomonadota</taxon>
        <taxon>Alphaproteobacteria</taxon>
        <taxon>Sphingomonadales</taxon>
        <taxon>Sphingomonadaceae</taxon>
        <taxon>Sphingobium</taxon>
    </lineage>
</organism>
<reference evidence="2 3" key="1">
    <citation type="journal article" date="2013" name="Biodegradation">
        <title>Occurrence of 4-tert-butylphenol (4-t-BP) biodegradation in an aquatic sample caused by the presence of Spirodela polyrrhiza and isolation of a 4-t-BP-utilizing bacterium.</title>
        <authorList>
            <person name="Ogata Y."/>
            <person name="Toyama T."/>
            <person name="Yu N."/>
            <person name="Wang X."/>
            <person name="Sei K."/>
            <person name="Ike M."/>
        </authorList>
    </citation>
    <scope>NUCLEOTIDE SEQUENCE [LARGE SCALE GENOMIC DNA]</scope>
    <source>
        <strain evidence="2 3">OMI</strain>
    </source>
</reference>
<dbReference type="Proteomes" id="UP000221538">
    <property type="component" value="Unassembled WGS sequence"/>
</dbReference>
<evidence type="ECO:0000313" key="3">
    <source>
        <dbReference type="Proteomes" id="UP000221538"/>
    </source>
</evidence>
<reference evidence="2 3" key="2">
    <citation type="journal article" date="2013" name="Environ. Sci. Technol.">
        <title>The 4-tert-butylphenol-utilizing bacterium Sphingobium fuliginis OMI can degrade bisphenols via phenolic ring hydroxylation and meta-cleavage pathway.</title>
        <authorList>
            <person name="Ogata Y."/>
            <person name="Goda S."/>
            <person name="Toyama T."/>
            <person name="Sei K."/>
            <person name="Ike M."/>
        </authorList>
    </citation>
    <scope>NUCLEOTIDE SEQUENCE [LARGE SCALE GENOMIC DNA]</scope>
    <source>
        <strain evidence="2 3">OMI</strain>
    </source>
</reference>
<gene>
    <name evidence="2" type="ORF">SFOMI_1681</name>
</gene>
<feature type="region of interest" description="Disordered" evidence="1">
    <location>
        <begin position="1"/>
        <end position="43"/>
    </location>
</feature>
<accession>A0A292ZE22</accession>
<evidence type="ECO:0000256" key="1">
    <source>
        <dbReference type="SAM" id="MobiDB-lite"/>
    </source>
</evidence>
<protein>
    <submittedName>
        <fullName evidence="2">Uncharacterized protein</fullName>
    </submittedName>
</protein>
<dbReference type="AlphaFoldDB" id="A0A292ZE22"/>
<sequence length="43" mass="4683">MHGHVWKEGIEPGGVRKGEPNGRPSLCEDSQRRGCGRPALEAK</sequence>
<evidence type="ECO:0000313" key="2">
    <source>
        <dbReference type="EMBL" id="GAY21146.1"/>
    </source>
</evidence>
<name>A0A292ZE22_SPHSA</name>
<dbReference type="EMBL" id="BEWI01000031">
    <property type="protein sequence ID" value="GAY21146.1"/>
    <property type="molecule type" value="Genomic_DNA"/>
</dbReference>
<comment type="caution">
    <text evidence="2">The sequence shown here is derived from an EMBL/GenBank/DDBJ whole genome shotgun (WGS) entry which is preliminary data.</text>
</comment>
<feature type="compositionally biased region" description="Basic and acidic residues" evidence="1">
    <location>
        <begin position="1"/>
        <end position="20"/>
    </location>
</feature>